<comment type="caution">
    <text evidence="1">The sequence shown here is derived from an EMBL/GenBank/DDBJ whole genome shotgun (WGS) entry which is preliminary data.</text>
</comment>
<evidence type="ECO:0000313" key="1">
    <source>
        <dbReference type="EMBL" id="GMN45068.1"/>
    </source>
</evidence>
<proteinExistence type="predicted"/>
<name>A0AA88D3V1_FICCA</name>
<dbReference type="AlphaFoldDB" id="A0AA88D3V1"/>
<keyword evidence="2" id="KW-1185">Reference proteome</keyword>
<evidence type="ECO:0000313" key="2">
    <source>
        <dbReference type="Proteomes" id="UP001187192"/>
    </source>
</evidence>
<sequence>MRVGKPQIRRARVLREPLRRGSLLGAHADVAAWLATLEGVTVLRPLGLAWWCDGWRLVSRRRREAVTVKFQWEV</sequence>
<dbReference type="Gramene" id="FCD_00031214-RA">
    <property type="protein sequence ID" value="FCD_00031214-RA:cds"/>
    <property type="gene ID" value="FCD_00031214"/>
</dbReference>
<dbReference type="Proteomes" id="UP001187192">
    <property type="component" value="Unassembled WGS sequence"/>
</dbReference>
<accession>A0AA88D3V1</accession>
<protein>
    <submittedName>
        <fullName evidence="1">Uncharacterized protein</fullName>
    </submittedName>
</protein>
<organism evidence="1 2">
    <name type="scientific">Ficus carica</name>
    <name type="common">Common fig</name>
    <dbReference type="NCBI Taxonomy" id="3494"/>
    <lineage>
        <taxon>Eukaryota</taxon>
        <taxon>Viridiplantae</taxon>
        <taxon>Streptophyta</taxon>
        <taxon>Embryophyta</taxon>
        <taxon>Tracheophyta</taxon>
        <taxon>Spermatophyta</taxon>
        <taxon>Magnoliopsida</taxon>
        <taxon>eudicotyledons</taxon>
        <taxon>Gunneridae</taxon>
        <taxon>Pentapetalae</taxon>
        <taxon>rosids</taxon>
        <taxon>fabids</taxon>
        <taxon>Rosales</taxon>
        <taxon>Moraceae</taxon>
        <taxon>Ficeae</taxon>
        <taxon>Ficus</taxon>
    </lineage>
</organism>
<dbReference type="EMBL" id="BTGU01000019">
    <property type="protein sequence ID" value="GMN45068.1"/>
    <property type="molecule type" value="Genomic_DNA"/>
</dbReference>
<reference evidence="1" key="1">
    <citation type="submission" date="2023-07" db="EMBL/GenBank/DDBJ databases">
        <title>draft genome sequence of fig (Ficus carica).</title>
        <authorList>
            <person name="Takahashi T."/>
            <person name="Nishimura K."/>
        </authorList>
    </citation>
    <scope>NUCLEOTIDE SEQUENCE</scope>
</reference>
<gene>
    <name evidence="1" type="ORF">TIFTF001_014257</name>
</gene>